<feature type="compositionally biased region" description="Low complexity" evidence="1">
    <location>
        <begin position="11"/>
        <end position="23"/>
    </location>
</feature>
<feature type="region of interest" description="Disordered" evidence="1">
    <location>
        <begin position="156"/>
        <end position="179"/>
    </location>
</feature>
<reference evidence="2 3" key="1">
    <citation type="submission" date="2019-03" db="EMBL/GenBank/DDBJ databases">
        <title>Genomic Encyclopedia of Type Strains, Phase IV (KMG-V): Genome sequencing to study the core and pangenomes of soil and plant-associated prokaryotes.</title>
        <authorList>
            <person name="Whitman W."/>
        </authorList>
    </citation>
    <scope>NUCLEOTIDE SEQUENCE [LARGE SCALE GENOMIC DNA]</scope>
    <source>
        <strain evidence="2 3">Hc14</strain>
    </source>
</reference>
<comment type="caution">
    <text evidence="2">The sequence shown here is derived from an EMBL/GenBank/DDBJ whole genome shotgun (WGS) entry which is preliminary data.</text>
</comment>
<feature type="region of interest" description="Disordered" evidence="1">
    <location>
        <begin position="1"/>
        <end position="62"/>
    </location>
</feature>
<evidence type="ECO:0008006" key="4">
    <source>
        <dbReference type="Google" id="ProtNLM"/>
    </source>
</evidence>
<dbReference type="EMBL" id="SMBH01000024">
    <property type="protein sequence ID" value="TCU09621.1"/>
    <property type="molecule type" value="Genomic_DNA"/>
</dbReference>
<dbReference type="RefSeq" id="WP_132568334.1">
    <property type="nucleotide sequence ID" value="NZ_SMBH01000024.1"/>
</dbReference>
<feature type="compositionally biased region" description="Basic and acidic residues" evidence="1">
    <location>
        <begin position="33"/>
        <end position="62"/>
    </location>
</feature>
<feature type="compositionally biased region" description="Low complexity" evidence="1">
    <location>
        <begin position="163"/>
        <end position="173"/>
    </location>
</feature>
<name>A0A4V2V814_RHISU</name>
<dbReference type="AlphaFoldDB" id="A0A4V2V814"/>
<dbReference type="Proteomes" id="UP000294576">
    <property type="component" value="Unassembled WGS sequence"/>
</dbReference>
<evidence type="ECO:0000313" key="3">
    <source>
        <dbReference type="Proteomes" id="UP000294576"/>
    </source>
</evidence>
<organism evidence="2 3">
    <name type="scientific">Rhizobium sullae</name>
    <name type="common">Rhizobium hedysari</name>
    <dbReference type="NCBI Taxonomy" id="50338"/>
    <lineage>
        <taxon>Bacteria</taxon>
        <taxon>Pseudomonadati</taxon>
        <taxon>Pseudomonadota</taxon>
        <taxon>Alphaproteobacteria</taxon>
        <taxon>Hyphomicrobiales</taxon>
        <taxon>Rhizobiaceae</taxon>
        <taxon>Rhizobium/Agrobacterium group</taxon>
        <taxon>Rhizobium</taxon>
    </lineage>
</organism>
<proteinExistence type="predicted"/>
<protein>
    <recommendedName>
        <fullName evidence="4">Nutrient deprivation-induced protein</fullName>
    </recommendedName>
</protein>
<accession>A0A4V2V814</accession>
<gene>
    <name evidence="2" type="ORF">EV132_12421</name>
</gene>
<evidence type="ECO:0000313" key="2">
    <source>
        <dbReference type="EMBL" id="TCU09621.1"/>
    </source>
</evidence>
<evidence type="ECO:0000256" key="1">
    <source>
        <dbReference type="SAM" id="MobiDB-lite"/>
    </source>
</evidence>
<sequence length="179" mass="18889">MSDTTYGQGSGRPPEGSPSTPGGEANPATAREPALRGDLKEMKQFAEEQTEKARDAAEQMATDEKNFAARQLGGVATVLRKVGSELEQSDQKSLGRYTRNLGSSLESLAGDLKDRNLGDIAGIAEDFGRRKPAAFLSMAALAGFAASRFLTASAERRARHLQSTTTTPPSTSSNAGRIG</sequence>